<dbReference type="EMBL" id="JARFPL010000002">
    <property type="protein sequence ID" value="MDF0592161.1"/>
    <property type="molecule type" value="Genomic_DNA"/>
</dbReference>
<dbReference type="Pfam" id="PF00072">
    <property type="entry name" value="Response_reg"/>
    <property type="match status" value="1"/>
</dbReference>
<evidence type="ECO:0000259" key="3">
    <source>
        <dbReference type="PROSITE" id="PS50110"/>
    </source>
</evidence>
<evidence type="ECO:0000313" key="5">
    <source>
        <dbReference type="Proteomes" id="UP001215956"/>
    </source>
</evidence>
<dbReference type="InterPro" id="IPR011006">
    <property type="entry name" value="CheY-like_superfamily"/>
</dbReference>
<dbReference type="CDD" id="cd17557">
    <property type="entry name" value="REC_Rcp-like"/>
    <property type="match status" value="1"/>
</dbReference>
<accession>A0ABT5XBY5</accession>
<evidence type="ECO:0000256" key="2">
    <source>
        <dbReference type="SAM" id="MobiDB-lite"/>
    </source>
</evidence>
<name>A0ABT5XBY5_9EURY</name>
<feature type="domain" description="Response regulatory" evidence="3">
    <location>
        <begin position="18"/>
        <end position="142"/>
    </location>
</feature>
<dbReference type="Proteomes" id="UP001215956">
    <property type="component" value="Unassembled WGS sequence"/>
</dbReference>
<protein>
    <submittedName>
        <fullName evidence="4">Response regulator</fullName>
    </submittedName>
</protein>
<evidence type="ECO:0000313" key="4">
    <source>
        <dbReference type="EMBL" id="MDF0592161.1"/>
    </source>
</evidence>
<keyword evidence="5" id="KW-1185">Reference proteome</keyword>
<dbReference type="SUPFAM" id="SSF52172">
    <property type="entry name" value="CheY-like"/>
    <property type="match status" value="1"/>
</dbReference>
<evidence type="ECO:0000256" key="1">
    <source>
        <dbReference type="PROSITE-ProRule" id="PRU00169"/>
    </source>
</evidence>
<dbReference type="InterPro" id="IPR001789">
    <property type="entry name" value="Sig_transdc_resp-reg_receiver"/>
</dbReference>
<dbReference type="InterPro" id="IPR052893">
    <property type="entry name" value="TCS_response_regulator"/>
</dbReference>
<sequence>MREDRGVEEIGKAEESFQILLVEDDNAHAMIVMRSFERLGFSGGIDWVRDGNAALDYLRRRGTEEAVLPRLAILDLRLPKVDGHQVLSEMKSSERLKTIPVVVLTTSTNEEDLQKARSHQVNGYLTKPLRLEELQKIVEEVKDTGSNVTGALDPPETDEGSYVLVEER</sequence>
<keyword evidence="1" id="KW-0597">Phosphoprotein</keyword>
<organism evidence="4 5">
    <name type="scientific">Candidatus Methanocrinis alkalitolerans</name>
    <dbReference type="NCBI Taxonomy" id="3033395"/>
    <lineage>
        <taxon>Archaea</taxon>
        <taxon>Methanobacteriati</taxon>
        <taxon>Methanobacteriota</taxon>
        <taxon>Stenosarchaea group</taxon>
        <taxon>Methanomicrobia</taxon>
        <taxon>Methanotrichales</taxon>
        <taxon>Methanotrichaceae</taxon>
        <taxon>Methanocrinis</taxon>
    </lineage>
</organism>
<dbReference type="SMART" id="SM00448">
    <property type="entry name" value="REC"/>
    <property type="match status" value="1"/>
</dbReference>
<feature type="region of interest" description="Disordered" evidence="2">
    <location>
        <begin position="145"/>
        <end position="168"/>
    </location>
</feature>
<dbReference type="PROSITE" id="PS50110">
    <property type="entry name" value="RESPONSE_REGULATORY"/>
    <property type="match status" value="1"/>
</dbReference>
<comment type="caution">
    <text evidence="4">The sequence shown here is derived from an EMBL/GenBank/DDBJ whole genome shotgun (WGS) entry which is preliminary data.</text>
</comment>
<proteinExistence type="predicted"/>
<dbReference type="RefSeq" id="WP_316967871.1">
    <property type="nucleotide sequence ID" value="NZ_JARFPL010000002.1"/>
</dbReference>
<dbReference type="Gene3D" id="3.40.50.2300">
    <property type="match status" value="1"/>
</dbReference>
<feature type="modified residue" description="4-aspartylphosphate" evidence="1">
    <location>
        <position position="75"/>
    </location>
</feature>
<reference evidence="4 5" key="1">
    <citation type="submission" date="2023-03" db="EMBL/GenBank/DDBJ databases">
        <title>Whole genome sequencing of Methanotrichaceae archaeon M04Ac.</title>
        <authorList>
            <person name="Khomyakova M.A."/>
            <person name="Merkel A.Y."/>
            <person name="Slobodkin A.I."/>
        </authorList>
    </citation>
    <scope>NUCLEOTIDE SEQUENCE [LARGE SCALE GENOMIC DNA]</scope>
    <source>
        <strain evidence="4 5">M04Ac</strain>
    </source>
</reference>
<gene>
    <name evidence="4" type="ORF">P0O24_00980</name>
</gene>
<dbReference type="PANTHER" id="PTHR44520">
    <property type="entry name" value="RESPONSE REGULATOR RCP1-RELATED"/>
    <property type="match status" value="1"/>
</dbReference>